<feature type="transmembrane region" description="Helical" evidence="1">
    <location>
        <begin position="171"/>
        <end position="193"/>
    </location>
</feature>
<feature type="transmembrane region" description="Helical" evidence="1">
    <location>
        <begin position="17"/>
        <end position="37"/>
    </location>
</feature>
<dbReference type="OrthoDB" id="387884at2"/>
<accession>A0A0K1W3J9</accession>
<feature type="transmembrane region" description="Helical" evidence="1">
    <location>
        <begin position="137"/>
        <end position="159"/>
    </location>
</feature>
<keyword evidence="1" id="KW-0812">Transmembrane</keyword>
<dbReference type="RefSeq" id="WP_075058765.1">
    <property type="nucleotide sequence ID" value="NZ_CP012357.1"/>
</dbReference>
<dbReference type="KEGG" id="sll:SLITO_v1c10760"/>
<sequence>MSVVFKFSIMRTLKRKLFYIPISIVIALNLFISIIIFTTSNSFMIITIGSIFIILIDMIFISFFNITNLSDFFIQDHISNIESLMIRKGRKPTVIFFSKIFANKLITTSFILVVYTLYILISLSTKIYQKETIVLKYSLGVFVLIPFDLLITWITLLIAVTTKSYKKTLPVTWVISVLFFMYPIIGPGLFVALGSSDLYDSNIISSLYRYENYKERKNKNAFLNKLYTDLNETKKLETKYKNLVDENITIKFSNESENESGDYQIIRSVTLNFITYMLSKSWLKPQLYLFSQEKNQKLVETFVKEYINNSKNNYNFKINFTSEFNQQLINLFEKDEFLKDIVTLSPSVVSATDNVKSYWNNSYFNSNDKEVLIGDNGIKGTVNSTLFSKLIKTTDDQLKNIYKIISNAYNYNFADIKYSTPNLSNVESEKYIYDKLKFEFNWSFLQKNIIIPYNFLSMVEILKDTLEDPLVPQTAYIINIDSNYTKNKSFYNLSPFNNFYVMANSFGSGDYYDAFVQKNSFLRGPAYSLVYQTNSLQQFEDPSIAPEYSSKDSYFNLGAVYSSYIIISLGLIGMCYWIYVSRIYKKSGDK</sequence>
<name>A0A0K1W3J9_9MOLU</name>
<proteinExistence type="predicted"/>
<keyword evidence="1" id="KW-1133">Transmembrane helix</keyword>
<gene>
    <name evidence="2" type="ORF">SLITO_v1c10760</name>
</gene>
<reference evidence="2 3" key="1">
    <citation type="journal article" date="2015" name="Genome Announc.">
        <title>Complete Genome Sequence of Spiroplasma litorale TN-1T (DSM 21781), a Bacterium Isolated from a Green-Eyed Horsefly (Tabanus nigrovittatus).</title>
        <authorList>
            <person name="Lo W.S."/>
            <person name="Lai Y.C."/>
            <person name="Lien Y.W."/>
            <person name="Wang T.H."/>
            <person name="Kuo C.H."/>
        </authorList>
    </citation>
    <scope>NUCLEOTIDE SEQUENCE [LARGE SCALE GENOMIC DNA]</scope>
    <source>
        <strain evidence="2 3">TN-1</strain>
    </source>
</reference>
<evidence type="ECO:0000313" key="2">
    <source>
        <dbReference type="EMBL" id="AKX34687.1"/>
    </source>
</evidence>
<dbReference type="PATRIC" id="fig|216942.3.peg.1099"/>
<dbReference type="STRING" id="216942.SLITO_v1c10760"/>
<dbReference type="AlphaFoldDB" id="A0A0K1W3J9"/>
<protein>
    <submittedName>
        <fullName evidence="2">Uncharacterized protein</fullName>
    </submittedName>
</protein>
<feature type="transmembrane region" description="Helical" evidence="1">
    <location>
        <begin position="105"/>
        <end position="125"/>
    </location>
</feature>
<feature type="transmembrane region" description="Helical" evidence="1">
    <location>
        <begin position="559"/>
        <end position="580"/>
    </location>
</feature>
<organism evidence="2 3">
    <name type="scientific">Spiroplasma litorale</name>
    <dbReference type="NCBI Taxonomy" id="216942"/>
    <lineage>
        <taxon>Bacteria</taxon>
        <taxon>Bacillati</taxon>
        <taxon>Mycoplasmatota</taxon>
        <taxon>Mollicutes</taxon>
        <taxon>Entomoplasmatales</taxon>
        <taxon>Spiroplasmataceae</taxon>
        <taxon>Spiroplasma</taxon>
    </lineage>
</organism>
<dbReference type="EMBL" id="CP012357">
    <property type="protein sequence ID" value="AKX34687.1"/>
    <property type="molecule type" value="Genomic_DNA"/>
</dbReference>
<dbReference type="Proteomes" id="UP000067476">
    <property type="component" value="Chromosome"/>
</dbReference>
<feature type="transmembrane region" description="Helical" evidence="1">
    <location>
        <begin position="43"/>
        <end position="64"/>
    </location>
</feature>
<evidence type="ECO:0000256" key="1">
    <source>
        <dbReference type="SAM" id="Phobius"/>
    </source>
</evidence>
<keyword evidence="1" id="KW-0472">Membrane</keyword>
<keyword evidence="3" id="KW-1185">Reference proteome</keyword>
<evidence type="ECO:0000313" key="3">
    <source>
        <dbReference type="Proteomes" id="UP000067476"/>
    </source>
</evidence>